<organism evidence="1 2">
    <name type="scientific">[Clostridium] fimetarium</name>
    <dbReference type="NCBI Taxonomy" id="99656"/>
    <lineage>
        <taxon>Bacteria</taxon>
        <taxon>Bacillati</taxon>
        <taxon>Bacillota</taxon>
        <taxon>Clostridia</taxon>
        <taxon>Lachnospirales</taxon>
        <taxon>Lachnospiraceae</taxon>
    </lineage>
</organism>
<dbReference type="GO" id="GO:0016791">
    <property type="term" value="F:phosphatase activity"/>
    <property type="evidence" value="ECO:0007669"/>
    <property type="project" value="TreeGrafter"/>
</dbReference>
<dbReference type="SFLD" id="SFLDG01135">
    <property type="entry name" value="C1.5.6:_HAD__Beta-PGM__Phospha"/>
    <property type="match status" value="1"/>
</dbReference>
<dbReference type="NCBIfam" id="TIGR01509">
    <property type="entry name" value="HAD-SF-IA-v3"/>
    <property type="match status" value="1"/>
</dbReference>
<dbReference type="NCBIfam" id="TIGR01549">
    <property type="entry name" value="HAD-SF-IA-v1"/>
    <property type="match status" value="1"/>
</dbReference>
<dbReference type="EMBL" id="FOJI01000016">
    <property type="protein sequence ID" value="SEW40471.1"/>
    <property type="molecule type" value="Genomic_DNA"/>
</dbReference>
<dbReference type="RefSeq" id="WP_092456353.1">
    <property type="nucleotide sequence ID" value="NZ_FOJI01000016.1"/>
</dbReference>
<dbReference type="SUPFAM" id="SSF56784">
    <property type="entry name" value="HAD-like"/>
    <property type="match status" value="1"/>
</dbReference>
<dbReference type="Gene3D" id="3.40.50.1000">
    <property type="entry name" value="HAD superfamily/HAD-like"/>
    <property type="match status" value="1"/>
</dbReference>
<dbReference type="AlphaFoldDB" id="A0A1I0RIC7"/>
<gene>
    <name evidence="1" type="ORF">SAMN05421659_11615</name>
</gene>
<dbReference type="SFLD" id="SFLDS00003">
    <property type="entry name" value="Haloacid_Dehalogenase"/>
    <property type="match status" value="1"/>
</dbReference>
<dbReference type="PRINTS" id="PR00413">
    <property type="entry name" value="HADHALOGNASE"/>
</dbReference>
<sequence length="220" mass="25099">MLTNIEAVIFDLDGTLLDSMQVWKNIDIDFLGKRQLTPPPDLSRQIEGMSFCETAACFKELFSLSESIEEIQDIWHSMAFDKYKNEIKLKEGAYDFLNILKDRNIKLGIATSNSRKLVETCLISLEIIDMFDVIITGNDITNGKPSPDIYLKAADFMKVSPEKCLIFEDVPNGIQAGINANMRTCAVYDDFSAQLTDEKKELANFYIENYFDLLKYVNKN</sequence>
<reference evidence="1 2" key="1">
    <citation type="submission" date="2016-10" db="EMBL/GenBank/DDBJ databases">
        <authorList>
            <person name="de Groot N.N."/>
        </authorList>
    </citation>
    <scope>NUCLEOTIDE SEQUENCE [LARGE SCALE GENOMIC DNA]</scope>
    <source>
        <strain evidence="1 2">DSM 9179</strain>
    </source>
</reference>
<protein>
    <submittedName>
        <fullName evidence="1">Haloacid dehalogenase superfamily, subfamily IA, variant 3 with third motif having DD or ED/haloacid dehalogenase superfamily, subfamily IA, variant 1 with third motif having Dx(3-4)D or Dx(3-4)E</fullName>
    </submittedName>
</protein>
<keyword evidence="2" id="KW-1185">Reference proteome</keyword>
<dbReference type="InterPro" id="IPR023198">
    <property type="entry name" value="PGP-like_dom2"/>
</dbReference>
<dbReference type="SFLD" id="SFLDG01129">
    <property type="entry name" value="C1.5:_HAD__Beta-PGM__Phosphata"/>
    <property type="match status" value="1"/>
</dbReference>
<evidence type="ECO:0000313" key="2">
    <source>
        <dbReference type="Proteomes" id="UP000199701"/>
    </source>
</evidence>
<dbReference type="OrthoDB" id="9797743at2"/>
<evidence type="ECO:0000313" key="1">
    <source>
        <dbReference type="EMBL" id="SEW40471.1"/>
    </source>
</evidence>
<dbReference type="STRING" id="99656.SAMN05421659_11615"/>
<dbReference type="InterPro" id="IPR036412">
    <property type="entry name" value="HAD-like_sf"/>
</dbReference>
<dbReference type="Gene3D" id="1.10.150.240">
    <property type="entry name" value="Putative phosphatase, domain 2"/>
    <property type="match status" value="1"/>
</dbReference>
<dbReference type="PANTHER" id="PTHR18901">
    <property type="entry name" value="2-DEOXYGLUCOSE-6-PHOSPHATE PHOSPHATASE 2"/>
    <property type="match status" value="1"/>
</dbReference>
<dbReference type="InterPro" id="IPR023214">
    <property type="entry name" value="HAD_sf"/>
</dbReference>
<dbReference type="InterPro" id="IPR006439">
    <property type="entry name" value="HAD-SF_hydro_IA"/>
</dbReference>
<name>A0A1I0RIC7_9FIRM</name>
<proteinExistence type="predicted"/>
<dbReference type="InterPro" id="IPR041492">
    <property type="entry name" value="HAD_2"/>
</dbReference>
<dbReference type="Proteomes" id="UP000199701">
    <property type="component" value="Unassembled WGS sequence"/>
</dbReference>
<accession>A0A1I0RIC7</accession>
<dbReference type="PANTHER" id="PTHR18901:SF38">
    <property type="entry name" value="PSEUDOURIDINE-5'-PHOSPHATASE"/>
    <property type="match status" value="1"/>
</dbReference>
<dbReference type="CDD" id="cd07505">
    <property type="entry name" value="HAD_BPGM-like"/>
    <property type="match status" value="1"/>
</dbReference>
<dbReference type="Pfam" id="PF13419">
    <property type="entry name" value="HAD_2"/>
    <property type="match status" value="1"/>
</dbReference>